<dbReference type="InterPro" id="IPR000524">
    <property type="entry name" value="Tscrpt_reg_HTH_GntR"/>
</dbReference>
<dbReference type="Gene3D" id="1.10.10.10">
    <property type="entry name" value="Winged helix-like DNA-binding domain superfamily/Winged helix DNA-binding domain"/>
    <property type="match status" value="1"/>
</dbReference>
<dbReference type="SUPFAM" id="SSF48008">
    <property type="entry name" value="GntR ligand-binding domain-like"/>
    <property type="match status" value="1"/>
</dbReference>
<evidence type="ECO:0000256" key="2">
    <source>
        <dbReference type="ARBA" id="ARBA00023125"/>
    </source>
</evidence>
<dbReference type="Gene3D" id="1.20.120.530">
    <property type="entry name" value="GntR ligand-binding domain-like"/>
    <property type="match status" value="1"/>
</dbReference>
<keyword evidence="2" id="KW-0238">DNA-binding</keyword>
<dbReference type="InterPro" id="IPR036388">
    <property type="entry name" value="WH-like_DNA-bd_sf"/>
</dbReference>
<dbReference type="PROSITE" id="PS50949">
    <property type="entry name" value="HTH_GNTR"/>
    <property type="match status" value="1"/>
</dbReference>
<dbReference type="Pfam" id="PF00392">
    <property type="entry name" value="GntR"/>
    <property type="match status" value="1"/>
</dbReference>
<dbReference type="PANTHER" id="PTHR43537:SF5">
    <property type="entry name" value="UXU OPERON TRANSCRIPTIONAL REGULATOR"/>
    <property type="match status" value="1"/>
</dbReference>
<dbReference type="PANTHER" id="PTHR43537">
    <property type="entry name" value="TRANSCRIPTIONAL REGULATOR, GNTR FAMILY"/>
    <property type="match status" value="1"/>
</dbReference>
<dbReference type="GO" id="GO:0003700">
    <property type="term" value="F:DNA-binding transcription factor activity"/>
    <property type="evidence" value="ECO:0007669"/>
    <property type="project" value="InterPro"/>
</dbReference>
<dbReference type="InterPro" id="IPR011711">
    <property type="entry name" value="GntR_C"/>
</dbReference>
<dbReference type="CDD" id="cd07377">
    <property type="entry name" value="WHTH_GntR"/>
    <property type="match status" value="1"/>
</dbReference>
<dbReference type="PRINTS" id="PR00035">
    <property type="entry name" value="HTHGNTR"/>
</dbReference>
<protein>
    <recommendedName>
        <fullName evidence="4">HTH gntR-type domain-containing protein</fullName>
    </recommendedName>
</protein>
<keyword evidence="3" id="KW-0804">Transcription</keyword>
<dbReference type="KEGG" id="rst:ATY39_00755"/>
<accession>A0A143H8N7</accession>
<keyword evidence="1" id="KW-0805">Transcription regulation</keyword>
<dbReference type="SUPFAM" id="SSF46785">
    <property type="entry name" value="Winged helix' DNA-binding domain"/>
    <property type="match status" value="1"/>
</dbReference>
<feature type="domain" description="HTH gntR-type" evidence="4">
    <location>
        <begin position="10"/>
        <end position="78"/>
    </location>
</feature>
<dbReference type="SMART" id="SM00345">
    <property type="entry name" value="HTH_GNTR"/>
    <property type="match status" value="1"/>
</dbReference>
<dbReference type="RefSeq" id="WP_066784376.1">
    <property type="nucleotide sequence ID" value="NZ_CP014806.1"/>
</dbReference>
<reference evidence="5 6" key="1">
    <citation type="journal article" date="2016" name="Genome Announc.">
        <title>Whole-Genome Sequence of Rummeliibacillus stabekisii Strain PP9 Isolated from Antarctic Soil.</title>
        <authorList>
            <person name="da Mota F.F."/>
            <person name="Vollu R.E."/>
            <person name="Jurelevicius D."/>
            <person name="Seldin L."/>
        </authorList>
    </citation>
    <scope>NUCLEOTIDE SEQUENCE [LARGE SCALE GENOMIC DNA]</scope>
    <source>
        <strain evidence="5 6">PP9</strain>
    </source>
</reference>
<dbReference type="SMART" id="SM00895">
    <property type="entry name" value="FCD"/>
    <property type="match status" value="1"/>
</dbReference>
<dbReference type="AlphaFoldDB" id="A0A143H8N7"/>
<evidence type="ECO:0000313" key="5">
    <source>
        <dbReference type="EMBL" id="AMW98072.1"/>
    </source>
</evidence>
<dbReference type="InterPro" id="IPR008920">
    <property type="entry name" value="TF_FadR/GntR_C"/>
</dbReference>
<name>A0A143H8N7_9BACL</name>
<evidence type="ECO:0000256" key="1">
    <source>
        <dbReference type="ARBA" id="ARBA00023015"/>
    </source>
</evidence>
<organism evidence="5 6">
    <name type="scientific">Rummeliibacillus stabekisii</name>
    <dbReference type="NCBI Taxonomy" id="241244"/>
    <lineage>
        <taxon>Bacteria</taxon>
        <taxon>Bacillati</taxon>
        <taxon>Bacillota</taxon>
        <taxon>Bacilli</taxon>
        <taxon>Bacillales</taxon>
        <taxon>Caryophanaceae</taxon>
        <taxon>Rummeliibacillus</taxon>
    </lineage>
</organism>
<dbReference type="InterPro" id="IPR036390">
    <property type="entry name" value="WH_DNA-bd_sf"/>
</dbReference>
<proteinExistence type="predicted"/>
<sequence>MEPIQSSERKSLKKMIIQEIKQYIIDHELKAGDQLPTERKFTELFGVSRSVVREALSFLENTEIITVRQGHGAFLNETNFENLLDNFFFLWQINSGKMKEIIGLRALFESSAIDEIVKANRKDELNRLKELVDNCAGLTTPEEFRNADLAFHKELLKATGNELFIQMTNMITSYFFQVQHVQLTHAEYQAIIKEHQEIVAALLAGDAERAKKLLTNHMKNTRA</sequence>
<evidence type="ECO:0000259" key="4">
    <source>
        <dbReference type="PROSITE" id="PS50949"/>
    </source>
</evidence>
<dbReference type="OrthoDB" id="369138at2"/>
<dbReference type="Proteomes" id="UP000076021">
    <property type="component" value="Chromosome"/>
</dbReference>
<dbReference type="Pfam" id="PF07729">
    <property type="entry name" value="FCD"/>
    <property type="match status" value="1"/>
</dbReference>
<gene>
    <name evidence="5" type="ORF">ATY39_00755</name>
</gene>
<evidence type="ECO:0000313" key="6">
    <source>
        <dbReference type="Proteomes" id="UP000076021"/>
    </source>
</evidence>
<dbReference type="GO" id="GO:0003677">
    <property type="term" value="F:DNA binding"/>
    <property type="evidence" value="ECO:0007669"/>
    <property type="project" value="UniProtKB-KW"/>
</dbReference>
<dbReference type="STRING" id="241244.ATY39_00755"/>
<evidence type="ECO:0000256" key="3">
    <source>
        <dbReference type="ARBA" id="ARBA00023163"/>
    </source>
</evidence>
<keyword evidence="6" id="KW-1185">Reference proteome</keyword>
<dbReference type="EMBL" id="CP014806">
    <property type="protein sequence ID" value="AMW98072.1"/>
    <property type="molecule type" value="Genomic_DNA"/>
</dbReference>
<reference evidence="6" key="2">
    <citation type="submission" date="2016-03" db="EMBL/GenBank/DDBJ databases">
        <authorList>
            <person name="Ploux O."/>
        </authorList>
    </citation>
    <scope>NUCLEOTIDE SEQUENCE [LARGE SCALE GENOMIC DNA]</scope>
    <source>
        <strain evidence="6">PP9</strain>
    </source>
</reference>